<proteinExistence type="predicted"/>
<dbReference type="InterPro" id="IPR036412">
    <property type="entry name" value="HAD-like_sf"/>
</dbReference>
<dbReference type="Gene3D" id="3.40.50.1000">
    <property type="entry name" value="HAD superfamily/HAD-like"/>
    <property type="match status" value="1"/>
</dbReference>
<name>A0A7J7LAD5_9MAGN</name>
<dbReference type="PANTHER" id="PTHR42896:SF3">
    <property type="entry name" value="PROTEIN, PUTATIVE, EXPRESSED-RELATED"/>
    <property type="match status" value="1"/>
</dbReference>
<dbReference type="PANTHER" id="PTHR42896">
    <property type="entry name" value="XYLULOSE-1,5-BISPHOSPHATE (XUBP) PHOSPHATASE"/>
    <property type="match status" value="1"/>
</dbReference>
<dbReference type="InterPro" id="IPR023214">
    <property type="entry name" value="HAD_sf"/>
</dbReference>
<dbReference type="SUPFAM" id="SSF56784">
    <property type="entry name" value="HAD-like"/>
    <property type="match status" value="1"/>
</dbReference>
<evidence type="ECO:0000313" key="1">
    <source>
        <dbReference type="EMBL" id="KAF6139532.1"/>
    </source>
</evidence>
<dbReference type="InterPro" id="IPR044999">
    <property type="entry name" value="CbbY-like"/>
</dbReference>
<dbReference type="Proteomes" id="UP000541444">
    <property type="component" value="Unassembled WGS sequence"/>
</dbReference>
<protein>
    <submittedName>
        <fullName evidence="1">Uncharacterized protein</fullName>
    </submittedName>
</protein>
<organism evidence="1 2">
    <name type="scientific">Kingdonia uniflora</name>
    <dbReference type="NCBI Taxonomy" id="39325"/>
    <lineage>
        <taxon>Eukaryota</taxon>
        <taxon>Viridiplantae</taxon>
        <taxon>Streptophyta</taxon>
        <taxon>Embryophyta</taxon>
        <taxon>Tracheophyta</taxon>
        <taxon>Spermatophyta</taxon>
        <taxon>Magnoliopsida</taxon>
        <taxon>Ranunculales</taxon>
        <taxon>Circaeasteraceae</taxon>
        <taxon>Kingdonia</taxon>
    </lineage>
</organism>
<dbReference type="AlphaFoldDB" id="A0A7J7LAD5"/>
<reference evidence="1 2" key="1">
    <citation type="journal article" date="2020" name="IScience">
        <title>Genome Sequencing of the Endangered Kingdonia uniflora (Circaeasteraceae, Ranunculales) Reveals Potential Mechanisms of Evolutionary Specialization.</title>
        <authorList>
            <person name="Sun Y."/>
            <person name="Deng T."/>
            <person name="Zhang A."/>
            <person name="Moore M.J."/>
            <person name="Landis J.B."/>
            <person name="Lin N."/>
            <person name="Zhang H."/>
            <person name="Zhang X."/>
            <person name="Huang J."/>
            <person name="Zhang X."/>
            <person name="Sun H."/>
            <person name="Wang H."/>
        </authorList>
    </citation>
    <scope>NUCLEOTIDE SEQUENCE [LARGE SCALE GENOMIC DNA]</scope>
    <source>
        <strain evidence="1">TB1705</strain>
        <tissue evidence="1">Leaf</tissue>
    </source>
</reference>
<gene>
    <name evidence="1" type="ORF">GIB67_015489</name>
</gene>
<dbReference type="InterPro" id="IPR023198">
    <property type="entry name" value="PGP-like_dom2"/>
</dbReference>
<comment type="caution">
    <text evidence="1">The sequence shown here is derived from an EMBL/GenBank/DDBJ whole genome shotgun (WGS) entry which is preliminary data.</text>
</comment>
<sequence>MATTASTLLTAPIRAPFPTKINTKIFLNSIKMSPSPSSSSSMMMMMMMSSLNTKTTTTTSSNRIIAASTSQSTSLGFGEENNSRSQQQLAVLLEVEGVLMDVYRLVNRESFNLAFRKLGLDCANWTEPIYWDLMRKAGGDEKIMLVLFFNRIGWPTSLPTSEKETFMKSVLLEKRRAFDEYVMTKDIPLRPGVEDFIDDALNEGLPVIALTAYSKHGDKVARWLIWIPRACNMTLID</sequence>
<accession>A0A7J7LAD5</accession>
<dbReference type="EMBL" id="JACGCM010002464">
    <property type="protein sequence ID" value="KAF6139532.1"/>
    <property type="molecule type" value="Genomic_DNA"/>
</dbReference>
<dbReference type="GO" id="GO:0016787">
    <property type="term" value="F:hydrolase activity"/>
    <property type="evidence" value="ECO:0007669"/>
    <property type="project" value="InterPro"/>
</dbReference>
<evidence type="ECO:0000313" key="2">
    <source>
        <dbReference type="Proteomes" id="UP000541444"/>
    </source>
</evidence>
<dbReference type="Gene3D" id="1.10.150.240">
    <property type="entry name" value="Putative phosphatase, domain 2"/>
    <property type="match status" value="1"/>
</dbReference>
<dbReference type="OrthoDB" id="545219at2759"/>
<keyword evidence="2" id="KW-1185">Reference proteome</keyword>